<dbReference type="AlphaFoldDB" id="J3LL96"/>
<reference evidence="1" key="2">
    <citation type="submission" date="2013-04" db="UniProtKB">
        <authorList>
            <consortium name="EnsemblPlants"/>
        </authorList>
    </citation>
    <scope>IDENTIFICATION</scope>
</reference>
<evidence type="ECO:0000313" key="1">
    <source>
        <dbReference type="EnsemblPlants" id="OB03G18220.1"/>
    </source>
</evidence>
<accession>J3LL96</accession>
<reference evidence="1" key="1">
    <citation type="journal article" date="2013" name="Nat. Commun.">
        <title>Whole-genome sequencing of Oryza brachyantha reveals mechanisms underlying Oryza genome evolution.</title>
        <authorList>
            <person name="Chen J."/>
            <person name="Huang Q."/>
            <person name="Gao D."/>
            <person name="Wang J."/>
            <person name="Lang Y."/>
            <person name="Liu T."/>
            <person name="Li B."/>
            <person name="Bai Z."/>
            <person name="Luis Goicoechea J."/>
            <person name="Liang C."/>
            <person name="Chen C."/>
            <person name="Zhang W."/>
            <person name="Sun S."/>
            <person name="Liao Y."/>
            <person name="Zhang X."/>
            <person name="Yang L."/>
            <person name="Song C."/>
            <person name="Wang M."/>
            <person name="Shi J."/>
            <person name="Liu G."/>
            <person name="Liu J."/>
            <person name="Zhou H."/>
            <person name="Zhou W."/>
            <person name="Yu Q."/>
            <person name="An N."/>
            <person name="Chen Y."/>
            <person name="Cai Q."/>
            <person name="Wang B."/>
            <person name="Liu B."/>
            <person name="Min J."/>
            <person name="Huang Y."/>
            <person name="Wu H."/>
            <person name="Li Z."/>
            <person name="Zhang Y."/>
            <person name="Yin Y."/>
            <person name="Song W."/>
            <person name="Jiang J."/>
            <person name="Jackson S.A."/>
            <person name="Wing R.A."/>
            <person name="Wang J."/>
            <person name="Chen M."/>
        </authorList>
    </citation>
    <scope>NUCLEOTIDE SEQUENCE [LARGE SCALE GENOMIC DNA]</scope>
    <source>
        <strain evidence="1">cv. IRGC 101232</strain>
    </source>
</reference>
<dbReference type="Proteomes" id="UP000006038">
    <property type="component" value="Chromosome 3"/>
</dbReference>
<name>J3LL96_ORYBR</name>
<dbReference type="Gramene" id="OB03G18220.1">
    <property type="protein sequence ID" value="OB03G18220.1"/>
    <property type="gene ID" value="OB03G18220"/>
</dbReference>
<protein>
    <submittedName>
        <fullName evidence="1">Uncharacterized protein</fullName>
    </submittedName>
</protein>
<dbReference type="HOGENOM" id="CLU_1404424_0_0_1"/>
<keyword evidence="2" id="KW-1185">Reference proteome</keyword>
<organism evidence="1">
    <name type="scientific">Oryza brachyantha</name>
    <name type="common">malo sina</name>
    <dbReference type="NCBI Taxonomy" id="4533"/>
    <lineage>
        <taxon>Eukaryota</taxon>
        <taxon>Viridiplantae</taxon>
        <taxon>Streptophyta</taxon>
        <taxon>Embryophyta</taxon>
        <taxon>Tracheophyta</taxon>
        <taxon>Spermatophyta</taxon>
        <taxon>Magnoliopsida</taxon>
        <taxon>Liliopsida</taxon>
        <taxon>Poales</taxon>
        <taxon>Poaceae</taxon>
        <taxon>BOP clade</taxon>
        <taxon>Oryzoideae</taxon>
        <taxon>Oryzeae</taxon>
        <taxon>Oryzinae</taxon>
        <taxon>Oryza</taxon>
    </lineage>
</organism>
<sequence>MPLWAGCGITPCISSAVHEERRNGCRSGESKLLSGDEAAFLVDAAVLGWNALLASNCNGAKFPDVSIAASLKLLSVPLADSLVRGSRDSSAGNRPLLSGLLLLSDLGTSFPPPMLSWPIGTSCLAIGFRILDFFLACAAAFDTSSAFRRASVQGLIFTVPVLLLAPSSSFGFLLPEFCGMPISGGMTSNCAQTE</sequence>
<dbReference type="EnsemblPlants" id="OB03G18220.1">
    <property type="protein sequence ID" value="OB03G18220.1"/>
    <property type="gene ID" value="OB03G18220"/>
</dbReference>
<evidence type="ECO:0000313" key="2">
    <source>
        <dbReference type="Proteomes" id="UP000006038"/>
    </source>
</evidence>
<proteinExistence type="predicted"/>